<dbReference type="InterPro" id="IPR006153">
    <property type="entry name" value="Cation/H_exchanger_TM"/>
</dbReference>
<feature type="transmembrane region" description="Helical" evidence="10">
    <location>
        <begin position="43"/>
        <end position="66"/>
    </location>
</feature>
<dbReference type="PANTHER" id="PTHR32468:SF109">
    <property type="entry name" value="CATION_H(+) ANTIPORTER 24-RELATED"/>
    <property type="match status" value="1"/>
</dbReference>
<evidence type="ECO:0000256" key="6">
    <source>
        <dbReference type="ARBA" id="ARBA00022989"/>
    </source>
</evidence>
<dbReference type="InterPro" id="IPR038770">
    <property type="entry name" value="Na+/solute_symporter_sf"/>
</dbReference>
<reference evidence="12 13" key="1">
    <citation type="journal article" date="2024" name="G3 (Bethesda)">
        <title>Genome assembly of Hibiscus sabdariffa L. provides insights into metabolisms of medicinal natural products.</title>
        <authorList>
            <person name="Kim T."/>
        </authorList>
    </citation>
    <scope>NUCLEOTIDE SEQUENCE [LARGE SCALE GENOMIC DNA]</scope>
    <source>
        <strain evidence="12">TK-2024</strain>
        <tissue evidence="12">Old leaves</tissue>
    </source>
</reference>
<evidence type="ECO:0000256" key="1">
    <source>
        <dbReference type="ARBA" id="ARBA00004141"/>
    </source>
</evidence>
<protein>
    <recommendedName>
        <fullName evidence="11">Cation/H+ exchanger transmembrane domain-containing protein</fullName>
    </recommendedName>
</protein>
<evidence type="ECO:0000313" key="12">
    <source>
        <dbReference type="EMBL" id="KAK8507228.1"/>
    </source>
</evidence>
<keyword evidence="2" id="KW-0813">Transport</keyword>
<accession>A0ABR2BJB0</accession>
<feature type="transmembrane region" description="Helical" evidence="10">
    <location>
        <begin position="172"/>
        <end position="194"/>
    </location>
</feature>
<keyword evidence="6 10" id="KW-1133">Transmembrane helix</keyword>
<evidence type="ECO:0000256" key="2">
    <source>
        <dbReference type="ARBA" id="ARBA00022448"/>
    </source>
</evidence>
<feature type="transmembrane region" description="Helical" evidence="10">
    <location>
        <begin position="106"/>
        <end position="127"/>
    </location>
</feature>
<dbReference type="InterPro" id="IPR050794">
    <property type="entry name" value="CPA2_transporter"/>
</dbReference>
<evidence type="ECO:0000256" key="4">
    <source>
        <dbReference type="ARBA" id="ARBA00022692"/>
    </source>
</evidence>
<keyword evidence="7" id="KW-0406">Ion transport</keyword>
<evidence type="ECO:0000259" key="11">
    <source>
        <dbReference type="Pfam" id="PF00999"/>
    </source>
</evidence>
<comment type="caution">
    <text evidence="12">The sequence shown here is derived from an EMBL/GenBank/DDBJ whole genome shotgun (WGS) entry which is preliminary data.</text>
</comment>
<keyword evidence="4 10" id="KW-0812">Transmembrane</keyword>
<feature type="transmembrane region" description="Helical" evidence="10">
    <location>
        <begin position="405"/>
        <end position="428"/>
    </location>
</feature>
<keyword evidence="13" id="KW-1185">Reference proteome</keyword>
<organism evidence="12 13">
    <name type="scientific">Hibiscus sabdariffa</name>
    <name type="common">roselle</name>
    <dbReference type="NCBI Taxonomy" id="183260"/>
    <lineage>
        <taxon>Eukaryota</taxon>
        <taxon>Viridiplantae</taxon>
        <taxon>Streptophyta</taxon>
        <taxon>Embryophyta</taxon>
        <taxon>Tracheophyta</taxon>
        <taxon>Spermatophyta</taxon>
        <taxon>Magnoliopsida</taxon>
        <taxon>eudicotyledons</taxon>
        <taxon>Gunneridae</taxon>
        <taxon>Pentapetalae</taxon>
        <taxon>rosids</taxon>
        <taxon>malvids</taxon>
        <taxon>Malvales</taxon>
        <taxon>Malvaceae</taxon>
        <taxon>Malvoideae</taxon>
        <taxon>Hibiscus</taxon>
    </lineage>
</organism>
<evidence type="ECO:0000256" key="10">
    <source>
        <dbReference type="SAM" id="Phobius"/>
    </source>
</evidence>
<comment type="subcellular location">
    <subcellularLocation>
        <location evidence="1">Membrane</location>
        <topology evidence="1">Multi-pass membrane protein</topology>
    </subcellularLocation>
</comment>
<evidence type="ECO:0000256" key="7">
    <source>
        <dbReference type="ARBA" id="ARBA00023065"/>
    </source>
</evidence>
<dbReference type="Gene3D" id="1.20.1530.20">
    <property type="match status" value="1"/>
</dbReference>
<evidence type="ECO:0000313" key="13">
    <source>
        <dbReference type="Proteomes" id="UP001472677"/>
    </source>
</evidence>
<feature type="transmembrane region" description="Helical" evidence="10">
    <location>
        <begin position="206"/>
        <end position="228"/>
    </location>
</feature>
<keyword evidence="8 10" id="KW-0472">Membrane</keyword>
<evidence type="ECO:0000256" key="9">
    <source>
        <dbReference type="ARBA" id="ARBA00038341"/>
    </source>
</evidence>
<comment type="similarity">
    <text evidence="9">Belongs to the monovalent cation:proton antiporter 2 (CPA2) transporter (TC 2.A.37) family. CHX (TC 2.A.37.4) subfamily.</text>
</comment>
<feature type="transmembrane region" description="Helical" evidence="10">
    <location>
        <begin position="78"/>
        <end position="100"/>
    </location>
</feature>
<gene>
    <name evidence="12" type="ORF">V6N12_008572</name>
</gene>
<sequence>MGFARAAQFQASNRGTAAFPLTCFRSQVSNPFSIFYRGNPVKFSFNVILVALILNILISRALHFLLKPLRQCRFVSQLIGGIMIGPSLMARSPIFVSMVFPFTSDFLLKNLGLIGFMLFLFVSGVKMDIGLLKRSGRKQLCIALPSVFVPLVVASIVGFTTRESMDTNLKKFASIEAIALSMSVTTFPIHYTVLEELNLLSSEVGSMVMSTTIISDTIALNFMLAFEAMKQYEVSTYNAILYMISSMVFTSFLIVVVRPVMLSIIENTPEGEAVDQFYVISIFLAAFVLGFITDMIGLAICIGSFWLGLVIPDGPPLGVTLVEKCETITMQVFLPCSFAYIGFFTDFHAMKEASWSALRPLLGLVLSGYLSKLITTMLASKMVGLSWRDSLAMGLLLSMRGHAELILYIHWIVGVPGFSMLVFGNAILMGIHVPLISILYDPSKPYMVDQRRTIQHTAPNDHLRILLCIKDKEHLPSLVNLLQLSYPTVQNPFSIHAFHLVELIGRANPLFIDHQNQKLEELVTRFPDWDKIHHALNLYQQGKQDCVDLHFFSASTTIVTMYQDVCKLALVSGSVIIVLPLEKKFDGEIATTKQWGGGNRSVIIQVLENAPCSVGLLVDKVDRWYSQSQVSQEIACNIIVLFLGGPDSREALSYSNMIVRNPRVSLTVVRFLSSNGEGDDKMQKKMDDKLVTSFWVQNERNKRVAYREVVVRDGADTIATILGMAKEKYYDMWIVGRQQRINPFLVEGLSTWTDNQEELGIIGDYVSSSDCVNADSVLVIQKQVLRGRVSNANVVVASLDYVATLIRGWILCR</sequence>
<evidence type="ECO:0000256" key="3">
    <source>
        <dbReference type="ARBA" id="ARBA00022538"/>
    </source>
</evidence>
<dbReference type="Proteomes" id="UP001472677">
    <property type="component" value="Unassembled WGS sequence"/>
</dbReference>
<evidence type="ECO:0000256" key="5">
    <source>
        <dbReference type="ARBA" id="ARBA00022958"/>
    </source>
</evidence>
<name>A0ABR2BJB0_9ROSI</name>
<feature type="transmembrane region" description="Helical" evidence="10">
    <location>
        <begin position="277"/>
        <end position="308"/>
    </location>
</feature>
<dbReference type="Pfam" id="PF00999">
    <property type="entry name" value="Na_H_Exchanger"/>
    <property type="match status" value="1"/>
</dbReference>
<feature type="transmembrane region" description="Helical" evidence="10">
    <location>
        <begin position="361"/>
        <end position="385"/>
    </location>
</feature>
<proteinExistence type="inferred from homology"/>
<dbReference type="PANTHER" id="PTHR32468">
    <property type="entry name" value="CATION/H + ANTIPORTER"/>
    <property type="match status" value="1"/>
</dbReference>
<feature type="transmembrane region" description="Helical" evidence="10">
    <location>
        <begin position="139"/>
        <end position="160"/>
    </location>
</feature>
<feature type="transmembrane region" description="Helical" evidence="10">
    <location>
        <begin position="240"/>
        <end position="265"/>
    </location>
</feature>
<keyword evidence="5" id="KW-0630">Potassium</keyword>
<feature type="transmembrane region" description="Helical" evidence="10">
    <location>
        <begin position="328"/>
        <end position="349"/>
    </location>
</feature>
<feature type="domain" description="Cation/H+ exchanger transmembrane" evidence="11">
    <location>
        <begin position="57"/>
        <end position="408"/>
    </location>
</feature>
<keyword evidence="3" id="KW-0633">Potassium transport</keyword>
<dbReference type="EMBL" id="JBBPBM010000109">
    <property type="protein sequence ID" value="KAK8507228.1"/>
    <property type="molecule type" value="Genomic_DNA"/>
</dbReference>
<evidence type="ECO:0000256" key="8">
    <source>
        <dbReference type="ARBA" id="ARBA00023136"/>
    </source>
</evidence>